<protein>
    <submittedName>
        <fullName evidence="1">3259_t:CDS:1</fullName>
    </submittedName>
</protein>
<organism evidence="1 2">
    <name type="scientific">Ambispora leptoticha</name>
    <dbReference type="NCBI Taxonomy" id="144679"/>
    <lineage>
        <taxon>Eukaryota</taxon>
        <taxon>Fungi</taxon>
        <taxon>Fungi incertae sedis</taxon>
        <taxon>Mucoromycota</taxon>
        <taxon>Glomeromycotina</taxon>
        <taxon>Glomeromycetes</taxon>
        <taxon>Archaeosporales</taxon>
        <taxon>Ambisporaceae</taxon>
        <taxon>Ambispora</taxon>
    </lineage>
</organism>
<gene>
    <name evidence="1" type="ORF">ALEPTO_LOCUS10408</name>
</gene>
<dbReference type="AlphaFoldDB" id="A0A9N9E401"/>
<accession>A0A9N9E401</accession>
<comment type="caution">
    <text evidence="1">The sequence shown here is derived from an EMBL/GenBank/DDBJ whole genome shotgun (WGS) entry which is preliminary data.</text>
</comment>
<dbReference type="OrthoDB" id="16851at2759"/>
<dbReference type="Proteomes" id="UP000789508">
    <property type="component" value="Unassembled WGS sequence"/>
</dbReference>
<reference evidence="1" key="1">
    <citation type="submission" date="2021-06" db="EMBL/GenBank/DDBJ databases">
        <authorList>
            <person name="Kallberg Y."/>
            <person name="Tangrot J."/>
            <person name="Rosling A."/>
        </authorList>
    </citation>
    <scope>NUCLEOTIDE SEQUENCE</scope>
    <source>
        <strain evidence="1">FL130A</strain>
    </source>
</reference>
<keyword evidence="2" id="KW-1185">Reference proteome</keyword>
<proteinExistence type="predicted"/>
<evidence type="ECO:0000313" key="1">
    <source>
        <dbReference type="EMBL" id="CAG8664202.1"/>
    </source>
</evidence>
<evidence type="ECO:0000313" key="2">
    <source>
        <dbReference type="Proteomes" id="UP000789508"/>
    </source>
</evidence>
<name>A0A9N9E401_9GLOM</name>
<sequence length="346" mass="39368">MTDAPQQIKKSPIISLLTTIATINETAALSSSNEKSCAYEKNFTDIANFLINNTRFHIKQEIYAIIEIEFYLNDNNKNNHSDPFAHSHNDQLKLGNFYFHRAGSTGYRGGTRKGLDITFGSAVEHIYGGILLRTIRNLETNEIIEGPSLIVDKIMESCGKDCQRLSSVRELVEDVWNGKIGAFRNMHNSNSLVYIDEKLEEAYADEEDERPKKRPKVEKFIDSNEIYTSPRVGLTLSNISPSKTSRLKFVLKPYRYFTLPHLLKKGKIQTIIGLYDHFKDTQKVAKTIGGVMAESLIRKYLTEIDIGYNTGAIDKFMGKKGKGVNSNEYCRMVGVVRKWKEENDVF</sequence>
<dbReference type="EMBL" id="CAJVPS010011336">
    <property type="protein sequence ID" value="CAG8664202.1"/>
    <property type="molecule type" value="Genomic_DNA"/>
</dbReference>